<evidence type="ECO:0000256" key="4">
    <source>
        <dbReference type="RuleBase" id="RU003690"/>
    </source>
</evidence>
<dbReference type="GO" id="GO:0008422">
    <property type="term" value="F:beta-glucosidase activity"/>
    <property type="evidence" value="ECO:0007669"/>
    <property type="project" value="TreeGrafter"/>
</dbReference>
<accession>A0A6J1SXV3</accession>
<keyword evidence="5" id="KW-0732">Signal</keyword>
<keyword evidence="3" id="KW-0326">Glycosidase</keyword>
<dbReference type="GeneID" id="113211518"/>
<keyword evidence="2" id="KW-0378">Hydrolase</keyword>
<evidence type="ECO:0000256" key="1">
    <source>
        <dbReference type="ARBA" id="ARBA00010838"/>
    </source>
</evidence>
<evidence type="ECO:0000256" key="5">
    <source>
        <dbReference type="SAM" id="SignalP"/>
    </source>
</evidence>
<dbReference type="PANTHER" id="PTHR10353:SF36">
    <property type="entry name" value="LP05116P"/>
    <property type="match status" value="1"/>
</dbReference>
<dbReference type="PRINTS" id="PR00131">
    <property type="entry name" value="GLHYDRLASE1"/>
</dbReference>
<dbReference type="Proteomes" id="UP000504606">
    <property type="component" value="Unplaced"/>
</dbReference>
<feature type="chain" id="PRO_5027015405" evidence="5">
    <location>
        <begin position="18"/>
        <end position="537"/>
    </location>
</feature>
<evidence type="ECO:0000313" key="7">
    <source>
        <dbReference type="RefSeq" id="XP_026285692.1"/>
    </source>
</evidence>
<dbReference type="InterPro" id="IPR001360">
    <property type="entry name" value="Glyco_hydro_1"/>
</dbReference>
<sequence>MYAYLTIFGLLSAWSQANIIRTGTGQSQDVPLPGDLLIGAAVSAFQTEGWWNKGGKSESMVDHVLHTGRLGKLGFKNTNDSDTAADSYHRYKEDIAIAKQLKFQVYRFSISWSRVLPEGDISRPNMEGVQYYHDLIDEILKQGLIPFATVYHFDHPQVLEDQFRGWQSREMIQKFRDYARFLFNEFSSKVQLWATINEPNVMCAYFGTLLITAGLVQAEDYNTYKCMHHITLAHAEAYRAFKENKLPGRVGVNTWIVTAKPNTTSIEDSFAAEVFNQLQAGSMLHPIVFGDYPELVKKYTGHLRPEFTPEEKQMLKGATDFISLNIYAGGNVAYKDSDRSSETLPFSGPAVVVENMTHGVDFISFRFADELGRRSENYPLFSVAPDAMHSALLWTWQQYNLPIMVSENGIPLQKGMDEELRLAYYSAYLRALVSAVNEFKVNVMGYIVWALIDTVEWSAGFDLKFGVAAVDYETGSLNRSLKSSSDFWLQVAEKRVVPFAEVPRSTSSPSSYQLLTTKTVLLTIFSICYTCCANFIN</sequence>
<name>A0A6J1SXV3_FRAOC</name>
<dbReference type="Gene3D" id="3.20.20.80">
    <property type="entry name" value="Glycosidases"/>
    <property type="match status" value="1"/>
</dbReference>
<dbReference type="PANTHER" id="PTHR10353">
    <property type="entry name" value="GLYCOSYL HYDROLASE"/>
    <property type="match status" value="1"/>
</dbReference>
<dbReference type="SUPFAM" id="SSF51445">
    <property type="entry name" value="(Trans)glycosidases"/>
    <property type="match status" value="1"/>
</dbReference>
<evidence type="ECO:0000313" key="6">
    <source>
        <dbReference type="Proteomes" id="UP000504606"/>
    </source>
</evidence>
<dbReference type="RefSeq" id="XP_026285692.1">
    <property type="nucleotide sequence ID" value="XM_026429907.2"/>
</dbReference>
<dbReference type="Pfam" id="PF00232">
    <property type="entry name" value="Glyco_hydro_1"/>
    <property type="match status" value="1"/>
</dbReference>
<dbReference type="GO" id="GO:0005975">
    <property type="term" value="P:carbohydrate metabolic process"/>
    <property type="evidence" value="ECO:0007669"/>
    <property type="project" value="InterPro"/>
</dbReference>
<gene>
    <name evidence="7" type="primary">LOC113211518</name>
</gene>
<keyword evidence="6" id="KW-1185">Reference proteome</keyword>
<organism evidence="6 7">
    <name type="scientific">Frankliniella occidentalis</name>
    <name type="common">Western flower thrips</name>
    <name type="synonym">Euthrips occidentalis</name>
    <dbReference type="NCBI Taxonomy" id="133901"/>
    <lineage>
        <taxon>Eukaryota</taxon>
        <taxon>Metazoa</taxon>
        <taxon>Ecdysozoa</taxon>
        <taxon>Arthropoda</taxon>
        <taxon>Hexapoda</taxon>
        <taxon>Insecta</taxon>
        <taxon>Pterygota</taxon>
        <taxon>Neoptera</taxon>
        <taxon>Paraneoptera</taxon>
        <taxon>Thysanoptera</taxon>
        <taxon>Terebrantia</taxon>
        <taxon>Thripoidea</taxon>
        <taxon>Thripidae</taxon>
        <taxon>Frankliniella</taxon>
    </lineage>
</organism>
<dbReference type="InterPro" id="IPR017853">
    <property type="entry name" value="GH"/>
</dbReference>
<dbReference type="AlphaFoldDB" id="A0A6J1SXV3"/>
<comment type="similarity">
    <text evidence="1 4">Belongs to the glycosyl hydrolase 1 family.</text>
</comment>
<protein>
    <submittedName>
        <fullName evidence="7">Myrosinase 1-like</fullName>
    </submittedName>
</protein>
<dbReference type="OrthoDB" id="65569at2759"/>
<evidence type="ECO:0000256" key="2">
    <source>
        <dbReference type="ARBA" id="ARBA00022801"/>
    </source>
</evidence>
<feature type="signal peptide" evidence="5">
    <location>
        <begin position="1"/>
        <end position="17"/>
    </location>
</feature>
<dbReference type="KEGG" id="foc:113211518"/>
<reference evidence="7" key="1">
    <citation type="submission" date="2025-08" db="UniProtKB">
        <authorList>
            <consortium name="RefSeq"/>
        </authorList>
    </citation>
    <scope>IDENTIFICATION</scope>
    <source>
        <tissue evidence="7">Whole organism</tissue>
    </source>
</reference>
<proteinExistence type="inferred from homology"/>
<evidence type="ECO:0000256" key="3">
    <source>
        <dbReference type="ARBA" id="ARBA00023295"/>
    </source>
</evidence>